<name>A0A1R2B4M8_9CILI</name>
<proteinExistence type="predicted"/>
<accession>A0A1R2B4M8</accession>
<keyword evidence="2" id="KW-0472">Membrane</keyword>
<feature type="transmembrane region" description="Helical" evidence="2">
    <location>
        <begin position="64"/>
        <end position="87"/>
    </location>
</feature>
<feature type="region of interest" description="Disordered" evidence="1">
    <location>
        <begin position="144"/>
        <end position="165"/>
    </location>
</feature>
<evidence type="ECO:0000313" key="3">
    <source>
        <dbReference type="EMBL" id="OMJ71697.1"/>
    </source>
</evidence>
<keyword evidence="4" id="KW-1185">Reference proteome</keyword>
<evidence type="ECO:0000256" key="1">
    <source>
        <dbReference type="SAM" id="MobiDB-lite"/>
    </source>
</evidence>
<sequence>MFSMCYPDIQLFPNAYLGQLCNIMKISSFMHIILGVMMLMASFTDGFLTIIAGLILYCASRSMFWCTALIYLLIGLMQFLSAIYFAGDLYSQALYSNTAISYVYIVALLQLPLYLVSLYYCFLAYREMKAIFIEGNVGSGYEPIGNPPPQQPQRRYFDGQGYRLS</sequence>
<reference evidence="3 4" key="1">
    <citation type="submission" date="2016-11" db="EMBL/GenBank/DDBJ databases">
        <title>The macronuclear genome of Stentor coeruleus: a giant cell with tiny introns.</title>
        <authorList>
            <person name="Slabodnick M."/>
            <person name="Ruby J.G."/>
            <person name="Reiff S.B."/>
            <person name="Swart E.C."/>
            <person name="Gosai S."/>
            <person name="Prabakaran S."/>
            <person name="Witkowska E."/>
            <person name="Larue G.E."/>
            <person name="Fisher S."/>
            <person name="Freeman R.M."/>
            <person name="Gunawardena J."/>
            <person name="Chu W."/>
            <person name="Stover N.A."/>
            <person name="Gregory B.D."/>
            <person name="Nowacki M."/>
            <person name="Derisi J."/>
            <person name="Roy S.W."/>
            <person name="Marshall W.F."/>
            <person name="Sood P."/>
        </authorList>
    </citation>
    <scope>NUCLEOTIDE SEQUENCE [LARGE SCALE GENOMIC DNA]</scope>
    <source>
        <strain evidence="3">WM001</strain>
    </source>
</reference>
<feature type="transmembrane region" description="Helical" evidence="2">
    <location>
        <begin position="32"/>
        <end position="57"/>
    </location>
</feature>
<gene>
    <name evidence="3" type="ORF">SteCoe_30027</name>
</gene>
<feature type="transmembrane region" description="Helical" evidence="2">
    <location>
        <begin position="99"/>
        <end position="122"/>
    </location>
</feature>
<keyword evidence="2" id="KW-1133">Transmembrane helix</keyword>
<evidence type="ECO:0000256" key="2">
    <source>
        <dbReference type="SAM" id="Phobius"/>
    </source>
</evidence>
<dbReference type="AlphaFoldDB" id="A0A1R2B4M8"/>
<protein>
    <submittedName>
        <fullName evidence="3">Uncharacterized protein</fullName>
    </submittedName>
</protein>
<dbReference type="EMBL" id="MPUH01000965">
    <property type="protein sequence ID" value="OMJ71697.1"/>
    <property type="molecule type" value="Genomic_DNA"/>
</dbReference>
<dbReference type="Proteomes" id="UP000187209">
    <property type="component" value="Unassembled WGS sequence"/>
</dbReference>
<keyword evidence="2" id="KW-0812">Transmembrane</keyword>
<evidence type="ECO:0000313" key="4">
    <source>
        <dbReference type="Proteomes" id="UP000187209"/>
    </source>
</evidence>
<organism evidence="3 4">
    <name type="scientific">Stentor coeruleus</name>
    <dbReference type="NCBI Taxonomy" id="5963"/>
    <lineage>
        <taxon>Eukaryota</taxon>
        <taxon>Sar</taxon>
        <taxon>Alveolata</taxon>
        <taxon>Ciliophora</taxon>
        <taxon>Postciliodesmatophora</taxon>
        <taxon>Heterotrichea</taxon>
        <taxon>Heterotrichida</taxon>
        <taxon>Stentoridae</taxon>
        <taxon>Stentor</taxon>
    </lineage>
</organism>
<comment type="caution">
    <text evidence="3">The sequence shown here is derived from an EMBL/GenBank/DDBJ whole genome shotgun (WGS) entry which is preliminary data.</text>
</comment>